<dbReference type="Pfam" id="PF18735">
    <property type="entry name" value="HEPN_RiboL-PSP"/>
    <property type="match status" value="1"/>
</dbReference>
<feature type="domain" description="RiboL-PSP-HEPN" evidence="1">
    <location>
        <begin position="17"/>
        <end position="225"/>
    </location>
</feature>
<protein>
    <submittedName>
        <fullName evidence="2">HEPN domain-containing protein</fullName>
    </submittedName>
</protein>
<sequence>MPSLISLDEGISFVDALISLESAYIDPPAPSDNDKVIALRGASLVLMVATFEDFLKQRMKEAIKYIDSYTSDHRYYEFDNLPDRLIINHFYLTVQYASTGSGYDGKKKAERIKDIKSAAIDIAANRLDAEAFAVTRGNPNPETLKELLKNIGISEVFDTLAPIYEIISNSKIAQTFIHDKLESLIKLRNKVAHTGKTTGIARKDVNDFRDFIYFLSLAIDEVLKNHCESVVLACKKL</sequence>
<proteinExistence type="predicted"/>
<evidence type="ECO:0000313" key="3">
    <source>
        <dbReference type="Proteomes" id="UP001276150"/>
    </source>
</evidence>
<gene>
    <name evidence="2" type="ORF">ORD21_07970</name>
</gene>
<evidence type="ECO:0000259" key="1">
    <source>
        <dbReference type="Pfam" id="PF18735"/>
    </source>
</evidence>
<dbReference type="RefSeq" id="WP_317639844.1">
    <property type="nucleotide sequence ID" value="NZ_JAPMIV010000011.1"/>
</dbReference>
<dbReference type="InterPro" id="IPR041519">
    <property type="entry name" value="HEPN_RiboL-PSP"/>
</dbReference>
<dbReference type="Proteomes" id="UP001276150">
    <property type="component" value="Unassembled WGS sequence"/>
</dbReference>
<name>A0ABU4DS62_9DEIO</name>
<reference evidence="2 3" key="1">
    <citation type="submission" date="2022-11" db="EMBL/GenBank/DDBJ databases">
        <title>Deinococcus ZS9-10, Low Temperature and Draught-tolerating, UV-resistant Bacteria from Continental Antarctica.</title>
        <authorList>
            <person name="Cheng L."/>
        </authorList>
    </citation>
    <scope>NUCLEOTIDE SEQUENCE [LARGE SCALE GENOMIC DNA]</scope>
    <source>
        <strain evidence="2 3">ZS9-10</strain>
    </source>
</reference>
<dbReference type="EMBL" id="JAPMIV010000011">
    <property type="protein sequence ID" value="MDV6374524.1"/>
    <property type="molecule type" value="Genomic_DNA"/>
</dbReference>
<accession>A0ABU4DS62</accession>
<organism evidence="2 3">
    <name type="scientific">Deinococcus arenicola</name>
    <dbReference type="NCBI Taxonomy" id="2994950"/>
    <lineage>
        <taxon>Bacteria</taxon>
        <taxon>Thermotogati</taxon>
        <taxon>Deinococcota</taxon>
        <taxon>Deinococci</taxon>
        <taxon>Deinococcales</taxon>
        <taxon>Deinococcaceae</taxon>
        <taxon>Deinococcus</taxon>
    </lineage>
</organism>
<evidence type="ECO:0000313" key="2">
    <source>
        <dbReference type="EMBL" id="MDV6374524.1"/>
    </source>
</evidence>
<comment type="caution">
    <text evidence="2">The sequence shown here is derived from an EMBL/GenBank/DDBJ whole genome shotgun (WGS) entry which is preliminary data.</text>
</comment>
<keyword evidence="3" id="KW-1185">Reference proteome</keyword>